<protein>
    <submittedName>
        <fullName evidence="2">Uncharacterized protein</fullName>
    </submittedName>
</protein>
<keyword evidence="3" id="KW-1185">Reference proteome</keyword>
<feature type="region of interest" description="Disordered" evidence="1">
    <location>
        <begin position="1"/>
        <end position="67"/>
    </location>
</feature>
<name>A0AAV2H5C3_LYMST</name>
<feature type="compositionally biased region" description="Basic and acidic residues" evidence="1">
    <location>
        <begin position="1"/>
        <end position="23"/>
    </location>
</feature>
<sequence>PEVLEEHNRRLSPVDRTLWHSLDDGPAMPLVFDNEPYHSDSELELNRESQHQRKRYSNQNQDHPYHDLVDNLKFSVGNERSRQHERDYIESSRVVPEVRERRKSESDLHARYTNTEMR</sequence>
<feature type="compositionally biased region" description="Basic and acidic residues" evidence="1">
    <location>
        <begin position="35"/>
        <end position="51"/>
    </location>
</feature>
<proteinExistence type="predicted"/>
<comment type="caution">
    <text evidence="2">The sequence shown here is derived from an EMBL/GenBank/DDBJ whole genome shotgun (WGS) entry which is preliminary data.</text>
</comment>
<feature type="compositionally biased region" description="Basic and acidic residues" evidence="1">
    <location>
        <begin position="97"/>
        <end position="110"/>
    </location>
</feature>
<dbReference type="AlphaFoldDB" id="A0AAV2H5C3"/>
<reference evidence="2 3" key="1">
    <citation type="submission" date="2024-04" db="EMBL/GenBank/DDBJ databases">
        <authorList>
            <consortium name="Genoscope - CEA"/>
            <person name="William W."/>
        </authorList>
    </citation>
    <scope>NUCLEOTIDE SEQUENCE [LARGE SCALE GENOMIC DNA]</scope>
</reference>
<organism evidence="2 3">
    <name type="scientific">Lymnaea stagnalis</name>
    <name type="common">Great pond snail</name>
    <name type="synonym">Helix stagnalis</name>
    <dbReference type="NCBI Taxonomy" id="6523"/>
    <lineage>
        <taxon>Eukaryota</taxon>
        <taxon>Metazoa</taxon>
        <taxon>Spiralia</taxon>
        <taxon>Lophotrochozoa</taxon>
        <taxon>Mollusca</taxon>
        <taxon>Gastropoda</taxon>
        <taxon>Heterobranchia</taxon>
        <taxon>Euthyneura</taxon>
        <taxon>Panpulmonata</taxon>
        <taxon>Hygrophila</taxon>
        <taxon>Lymnaeoidea</taxon>
        <taxon>Lymnaeidae</taxon>
        <taxon>Lymnaea</taxon>
    </lineage>
</organism>
<gene>
    <name evidence="2" type="ORF">GSLYS_00003037001</name>
</gene>
<evidence type="ECO:0000313" key="3">
    <source>
        <dbReference type="Proteomes" id="UP001497497"/>
    </source>
</evidence>
<feature type="non-terminal residue" evidence="2">
    <location>
        <position position="118"/>
    </location>
</feature>
<dbReference type="EMBL" id="CAXITT010000039">
    <property type="protein sequence ID" value="CAL1528867.1"/>
    <property type="molecule type" value="Genomic_DNA"/>
</dbReference>
<evidence type="ECO:0000313" key="2">
    <source>
        <dbReference type="EMBL" id="CAL1528867.1"/>
    </source>
</evidence>
<accession>A0AAV2H5C3</accession>
<feature type="region of interest" description="Disordered" evidence="1">
    <location>
        <begin position="97"/>
        <end position="118"/>
    </location>
</feature>
<evidence type="ECO:0000256" key="1">
    <source>
        <dbReference type="SAM" id="MobiDB-lite"/>
    </source>
</evidence>
<dbReference type="Proteomes" id="UP001497497">
    <property type="component" value="Unassembled WGS sequence"/>
</dbReference>
<feature type="non-terminal residue" evidence="2">
    <location>
        <position position="1"/>
    </location>
</feature>